<evidence type="ECO:0000259" key="3">
    <source>
        <dbReference type="Pfam" id="PF05199"/>
    </source>
</evidence>
<accession>A0ABR4HEI5</accession>
<dbReference type="InterPro" id="IPR012132">
    <property type="entry name" value="GMC_OxRdtase"/>
</dbReference>
<feature type="domain" description="Glucose-methanol-choline oxidoreductase C-terminal" evidence="3">
    <location>
        <begin position="67"/>
        <end position="203"/>
    </location>
</feature>
<sequence>MIKHSPPCTRNSTRSSSKSYRTPNEPTGQYTLDPFQCTLVLVPTHEISSAKKTPGNFITVLSTLSYPLSRGPGHIASRNPWAPLIIDHGILREPADLDLLARHSMWADKLTETPAMTPVLKKDGARLHSDKVPGVRKAQSLCKKLTLSMGDVSGACAMMPREDGGVVGSMLKVYEMANVRVADASIFPLVPRGNIEATVYAVAERAAAIIKEEYKLLSG</sequence>
<dbReference type="SUPFAM" id="SSF54373">
    <property type="entry name" value="FAD-linked reductases, C-terminal domain"/>
    <property type="match status" value="1"/>
</dbReference>
<dbReference type="EMBL" id="JBFXLT010000039">
    <property type="protein sequence ID" value="KAL2813584.1"/>
    <property type="molecule type" value="Genomic_DNA"/>
</dbReference>
<dbReference type="Pfam" id="PF05199">
    <property type="entry name" value="GMC_oxred_C"/>
    <property type="match status" value="1"/>
</dbReference>
<dbReference type="InterPro" id="IPR007867">
    <property type="entry name" value="GMC_OxRtase_C"/>
</dbReference>
<evidence type="ECO:0000313" key="5">
    <source>
        <dbReference type="Proteomes" id="UP001610334"/>
    </source>
</evidence>
<name>A0ABR4HEI5_9EURO</name>
<feature type="region of interest" description="Disordered" evidence="2">
    <location>
        <begin position="1"/>
        <end position="29"/>
    </location>
</feature>
<comment type="caution">
    <text evidence="4">The sequence shown here is derived from an EMBL/GenBank/DDBJ whole genome shotgun (WGS) entry which is preliminary data.</text>
</comment>
<dbReference type="Gene3D" id="3.30.560.10">
    <property type="entry name" value="Glucose Oxidase, domain 3"/>
    <property type="match status" value="1"/>
</dbReference>
<organism evidence="4 5">
    <name type="scientific">Aspergillus granulosus</name>
    <dbReference type="NCBI Taxonomy" id="176169"/>
    <lineage>
        <taxon>Eukaryota</taxon>
        <taxon>Fungi</taxon>
        <taxon>Dikarya</taxon>
        <taxon>Ascomycota</taxon>
        <taxon>Pezizomycotina</taxon>
        <taxon>Eurotiomycetes</taxon>
        <taxon>Eurotiomycetidae</taxon>
        <taxon>Eurotiales</taxon>
        <taxon>Aspergillaceae</taxon>
        <taxon>Aspergillus</taxon>
        <taxon>Aspergillus subgen. Nidulantes</taxon>
    </lineage>
</organism>
<evidence type="ECO:0000256" key="2">
    <source>
        <dbReference type="SAM" id="MobiDB-lite"/>
    </source>
</evidence>
<comment type="similarity">
    <text evidence="1">Belongs to the GMC oxidoreductase family.</text>
</comment>
<protein>
    <submittedName>
        <fullName evidence="4">GMC oxidoreductase-domain-containing protein</fullName>
    </submittedName>
</protein>
<dbReference type="PANTHER" id="PTHR11552:SF210">
    <property type="entry name" value="GLUCOSE-METHANOL-CHOLINE OXIDOREDUCTASE N-TERMINAL DOMAIN-CONTAINING PROTEIN-RELATED"/>
    <property type="match status" value="1"/>
</dbReference>
<reference evidence="4 5" key="1">
    <citation type="submission" date="2024-07" db="EMBL/GenBank/DDBJ databases">
        <title>Section-level genome sequencing and comparative genomics of Aspergillus sections Usti and Cavernicolus.</title>
        <authorList>
            <consortium name="Lawrence Berkeley National Laboratory"/>
            <person name="Nybo J.L."/>
            <person name="Vesth T.C."/>
            <person name="Theobald S."/>
            <person name="Frisvad J.C."/>
            <person name="Larsen T.O."/>
            <person name="Kjaerboelling I."/>
            <person name="Rothschild-Mancinelli K."/>
            <person name="Lyhne E.K."/>
            <person name="Kogle M.E."/>
            <person name="Barry K."/>
            <person name="Clum A."/>
            <person name="Na H."/>
            <person name="Ledsgaard L."/>
            <person name="Lin J."/>
            <person name="Lipzen A."/>
            <person name="Kuo A."/>
            <person name="Riley R."/>
            <person name="Mondo S."/>
            <person name="Labutti K."/>
            <person name="Haridas S."/>
            <person name="Pangalinan J."/>
            <person name="Salamov A.A."/>
            <person name="Simmons B.A."/>
            <person name="Magnuson J.K."/>
            <person name="Chen J."/>
            <person name="Drula E."/>
            <person name="Henrissat B."/>
            <person name="Wiebenga A."/>
            <person name="Lubbers R.J."/>
            <person name="Gomes A.C."/>
            <person name="Makela M.R."/>
            <person name="Stajich J."/>
            <person name="Grigoriev I.V."/>
            <person name="Mortensen U.H."/>
            <person name="De Vries R.P."/>
            <person name="Baker S.E."/>
            <person name="Andersen M.R."/>
        </authorList>
    </citation>
    <scope>NUCLEOTIDE SEQUENCE [LARGE SCALE GENOMIC DNA]</scope>
    <source>
        <strain evidence="4 5">CBS 588.65</strain>
    </source>
</reference>
<feature type="compositionally biased region" description="Polar residues" evidence="2">
    <location>
        <begin position="8"/>
        <end position="29"/>
    </location>
</feature>
<dbReference type="SUPFAM" id="SSF51905">
    <property type="entry name" value="FAD/NAD(P)-binding domain"/>
    <property type="match status" value="1"/>
</dbReference>
<dbReference type="PANTHER" id="PTHR11552">
    <property type="entry name" value="GLUCOSE-METHANOL-CHOLINE GMC OXIDOREDUCTASE"/>
    <property type="match status" value="1"/>
</dbReference>
<dbReference type="InterPro" id="IPR036188">
    <property type="entry name" value="FAD/NAD-bd_sf"/>
</dbReference>
<dbReference type="Proteomes" id="UP001610334">
    <property type="component" value="Unassembled WGS sequence"/>
</dbReference>
<keyword evidence="5" id="KW-1185">Reference proteome</keyword>
<gene>
    <name evidence="4" type="ORF">BJX63DRAFT_216628</name>
</gene>
<evidence type="ECO:0000256" key="1">
    <source>
        <dbReference type="ARBA" id="ARBA00010790"/>
    </source>
</evidence>
<dbReference type="Gene3D" id="3.50.50.60">
    <property type="entry name" value="FAD/NAD(P)-binding domain"/>
    <property type="match status" value="1"/>
</dbReference>
<proteinExistence type="inferred from homology"/>
<evidence type="ECO:0000313" key="4">
    <source>
        <dbReference type="EMBL" id="KAL2813584.1"/>
    </source>
</evidence>